<dbReference type="AlphaFoldDB" id="R6SSI8"/>
<dbReference type="GO" id="GO:0008270">
    <property type="term" value="F:zinc ion binding"/>
    <property type="evidence" value="ECO:0007669"/>
    <property type="project" value="InterPro"/>
</dbReference>
<gene>
    <name evidence="1" type="ORF">BN788_00966</name>
</gene>
<dbReference type="EMBL" id="CBFJ010000224">
    <property type="protein sequence ID" value="CDC49547.1"/>
    <property type="molecule type" value="Genomic_DNA"/>
</dbReference>
<dbReference type="GO" id="GO:0003677">
    <property type="term" value="F:DNA binding"/>
    <property type="evidence" value="ECO:0007669"/>
    <property type="project" value="InterPro"/>
</dbReference>
<dbReference type="InterPro" id="IPR036977">
    <property type="entry name" value="DNA_primase_Znf_CHC2"/>
</dbReference>
<comment type="caution">
    <text evidence="1">The sequence shown here is derived from an EMBL/GenBank/DDBJ whole genome shotgun (WGS) entry which is preliminary data.</text>
</comment>
<reference evidence="1" key="1">
    <citation type="submission" date="2012-11" db="EMBL/GenBank/DDBJ databases">
        <title>Dependencies among metagenomic species, viruses, plasmids and units of genetic variation.</title>
        <authorList>
            <person name="Nielsen H.B."/>
            <person name="Almeida M."/>
            <person name="Juncker A.S."/>
            <person name="Rasmussen S."/>
            <person name="Li J."/>
            <person name="Sunagawa S."/>
            <person name="Plichta D."/>
            <person name="Gautier L."/>
            <person name="Le Chatelier E."/>
            <person name="Peletier E."/>
            <person name="Bonde I."/>
            <person name="Nielsen T."/>
            <person name="Manichanh C."/>
            <person name="Arumugam M."/>
            <person name="Batto J."/>
            <person name="Santos M.B.Q.D."/>
            <person name="Blom N."/>
            <person name="Borruel N."/>
            <person name="Burgdorf K.S."/>
            <person name="Boumezbeur F."/>
            <person name="Casellas F."/>
            <person name="Dore J."/>
            <person name="Guarner F."/>
            <person name="Hansen T."/>
            <person name="Hildebrand F."/>
            <person name="Kaas R.S."/>
            <person name="Kennedy S."/>
            <person name="Kristiansen K."/>
            <person name="Kultima J.R."/>
            <person name="Leonard P."/>
            <person name="Levenez F."/>
            <person name="Lund O."/>
            <person name="Moumen B."/>
            <person name="Le Paslier D."/>
            <person name="Pons N."/>
            <person name="Pedersen O."/>
            <person name="Prifti E."/>
            <person name="Qin J."/>
            <person name="Raes J."/>
            <person name="Tap J."/>
            <person name="Tims S."/>
            <person name="Ussery D.W."/>
            <person name="Yamada T."/>
            <person name="MetaHit consortium"/>
            <person name="Renault P."/>
            <person name="Sicheritz-Ponten T."/>
            <person name="Bork P."/>
            <person name="Wang J."/>
            <person name="Brunak S."/>
            <person name="Ehrlich S.D."/>
        </authorList>
    </citation>
    <scope>NUCLEOTIDE SEQUENCE [LARGE SCALE GENOMIC DNA]</scope>
</reference>
<dbReference type="Gene3D" id="3.90.580.10">
    <property type="entry name" value="Zinc finger, CHC2-type domain"/>
    <property type="match status" value="1"/>
</dbReference>
<organism evidence="1 2">
    <name type="scientific">[Eubacterium] siraeum CAG:80</name>
    <dbReference type="NCBI Taxonomy" id="1263080"/>
    <lineage>
        <taxon>Bacteria</taxon>
        <taxon>Bacillati</taxon>
        <taxon>Bacillota</taxon>
        <taxon>Clostridia</taxon>
        <taxon>Eubacteriales</taxon>
        <taxon>Oscillospiraceae</taxon>
        <taxon>Oscillospiraceae incertae sedis</taxon>
    </lineage>
</organism>
<sequence length="424" mass="48659">MSFSKSKPSNYVTKEQIERARNVDMVEFLERTEGFSVKKSGNGYRCDKHDSLFITNDRRGWYWNSRDEGGNNAIAFCMKIYGQSFTEAVKSLCGDIQIEYTPNKMTSKPSVSKDKESNRLILPEQDHKENGQRNYSNVIAYLCKTRGLEYSIVNQLIYDRKLYQGVGYSGLQLVGYDSSNTPFYRFKNDVPENAPEYVTVYWNSRDEGGNNAIAFCMKIYGQSFTEAVKSLCGDIQMEYSPKYNTKKKSSEEKIEAHRLILPEQDHKENGQRNYSNVIAYLCKTRGLEYNIVNQLIYDRKLYQGIGYSGLQLVGYDSSNTPFYRFKNDIPTNAPEYVTIELQAQKQKGEKYICEGFSGEHIPELIERGITKKYVNMIAVNGDGIMSRYAFCRSVSDSSTYRVDLPGSDKKYSFSLLGTNKNKNM</sequence>
<name>R6SSI8_9FIRM</name>
<evidence type="ECO:0000313" key="2">
    <source>
        <dbReference type="Proteomes" id="UP000018142"/>
    </source>
</evidence>
<evidence type="ECO:0000313" key="1">
    <source>
        <dbReference type="EMBL" id="CDC49547.1"/>
    </source>
</evidence>
<dbReference type="SUPFAM" id="SSF57783">
    <property type="entry name" value="Zinc beta-ribbon"/>
    <property type="match status" value="1"/>
</dbReference>
<dbReference type="Proteomes" id="UP000018142">
    <property type="component" value="Unassembled WGS sequence"/>
</dbReference>
<protein>
    <submittedName>
        <fullName evidence="1">CHC2 zinc finger domain protein</fullName>
    </submittedName>
</protein>
<proteinExistence type="predicted"/>
<dbReference type="GO" id="GO:0006260">
    <property type="term" value="P:DNA replication"/>
    <property type="evidence" value="ECO:0007669"/>
    <property type="project" value="InterPro"/>
</dbReference>
<accession>R6SSI8</accession>